<evidence type="ECO:0000313" key="3">
    <source>
        <dbReference type="Proteomes" id="UP001485043"/>
    </source>
</evidence>
<comment type="caution">
    <text evidence="2">The sequence shown here is derived from an EMBL/GenBank/DDBJ whole genome shotgun (WGS) entry which is preliminary data.</text>
</comment>
<dbReference type="EMBL" id="JALJOV010000058">
    <property type="protein sequence ID" value="KAK9867872.1"/>
    <property type="molecule type" value="Genomic_DNA"/>
</dbReference>
<gene>
    <name evidence="2" type="ORF">WJX84_006317</name>
</gene>
<keyword evidence="3" id="KW-1185">Reference proteome</keyword>
<evidence type="ECO:0000256" key="1">
    <source>
        <dbReference type="SAM" id="MobiDB-lite"/>
    </source>
</evidence>
<sequence>MAQALRNRYVRMTHLLEDAKVELQADLIRLWPELPQESSQGNIAPLKQTLRNMADEKLSASRHHASKLVDLFKLAKRVEFAEKLAPFVQAANAMDCTLAAHDNDLSQVRTLAVGMTDDLLDLRQKRDQIRKQSHKRLHSASTNKKKAQIDRKIQGTLRDLDALLKQYHELLPHGSTQRLQVERDQSTQTPPHFPWVDEMRPGQQHCLQGISVYDAFHLNQPPESWHPDIRCRLQMDTA</sequence>
<name>A0AAW1TH14_9CHLO</name>
<dbReference type="Proteomes" id="UP001485043">
    <property type="component" value="Unassembled WGS sequence"/>
</dbReference>
<feature type="region of interest" description="Disordered" evidence="1">
    <location>
        <begin position="175"/>
        <end position="194"/>
    </location>
</feature>
<organism evidence="2 3">
    <name type="scientific">Apatococcus fuscideae</name>
    <dbReference type="NCBI Taxonomy" id="2026836"/>
    <lineage>
        <taxon>Eukaryota</taxon>
        <taxon>Viridiplantae</taxon>
        <taxon>Chlorophyta</taxon>
        <taxon>core chlorophytes</taxon>
        <taxon>Trebouxiophyceae</taxon>
        <taxon>Chlorellales</taxon>
        <taxon>Chlorellaceae</taxon>
        <taxon>Apatococcus</taxon>
    </lineage>
</organism>
<dbReference type="AlphaFoldDB" id="A0AAW1TH14"/>
<evidence type="ECO:0000313" key="2">
    <source>
        <dbReference type="EMBL" id="KAK9867872.1"/>
    </source>
</evidence>
<evidence type="ECO:0008006" key="4">
    <source>
        <dbReference type="Google" id="ProtNLM"/>
    </source>
</evidence>
<proteinExistence type="predicted"/>
<accession>A0AAW1TH14</accession>
<protein>
    <recommendedName>
        <fullName evidence="4">CHAD domain-containing protein</fullName>
    </recommendedName>
</protein>
<reference evidence="2 3" key="1">
    <citation type="journal article" date="2024" name="Nat. Commun.">
        <title>Phylogenomics reveals the evolutionary origins of lichenization in chlorophyte algae.</title>
        <authorList>
            <person name="Puginier C."/>
            <person name="Libourel C."/>
            <person name="Otte J."/>
            <person name="Skaloud P."/>
            <person name="Haon M."/>
            <person name="Grisel S."/>
            <person name="Petersen M."/>
            <person name="Berrin J.G."/>
            <person name="Delaux P.M."/>
            <person name="Dal Grande F."/>
            <person name="Keller J."/>
        </authorList>
    </citation>
    <scope>NUCLEOTIDE SEQUENCE [LARGE SCALE GENOMIC DNA]</scope>
    <source>
        <strain evidence="2 3">SAG 2523</strain>
    </source>
</reference>